<protein>
    <submittedName>
        <fullName evidence="1">Non-structural protein</fullName>
    </submittedName>
</protein>
<proteinExistence type="predicted"/>
<organismHost>
    <name type="scientific">Oryza nivara</name>
    <name type="common">Indian wild rice</name>
    <name type="synonym">Oryza sativa f. spontanea</name>
    <dbReference type="NCBI Taxonomy" id="4536"/>
</organismHost>
<dbReference type="EMBL" id="HM125548">
    <property type="protein sequence ID" value="AEC32890.1"/>
    <property type="molecule type" value="Genomic_RNA"/>
</dbReference>
<name>F4YTT5_RRSV</name>
<organismHost>
    <name type="scientific">Oryza rufipogon</name>
    <name type="common">Brownbeard rice</name>
    <name type="synonym">Asian wild rice</name>
    <dbReference type="NCBI Taxonomy" id="4529"/>
</organismHost>
<organismHost>
    <name type="scientific">Oryza latifolia</name>
    <dbReference type="NCBI Taxonomy" id="4534"/>
</organismHost>
<sequence>MPFVQFPNLFEISKFARQGKTVSELKCEVWTDLLSYLRTGLPTGLLSDSAEHHELNQLQAFTAVQFDEPCFVLPARAAIIVYCPEQDDMLSGVFEVDATGKRTFVRTSNTDIIGSAKSDVSGGKQIQSVGVAQGLETVMQMMDYILIQFHVQFGSFTDIGHFGMMRDAIQLYGTCACPFLLSLARFSTALSYLNAKLPSIVGLHYSGEPTTLGGIITRGVNLSAREAYFSKKYDPAQSLVVSAFFTVKTSASGATVIEKMSSDIGLVYHMNRAAAVKVVSSRIGRLGEVANFGDDAE</sequence>
<organism evidence="1">
    <name type="scientific">Rice ragged stunt virus</name>
    <name type="common">RRSV</name>
    <dbReference type="NCBI Taxonomy" id="42475"/>
    <lineage>
        <taxon>Viruses</taxon>
        <taxon>Riboviria</taxon>
        <taxon>Orthornavirae</taxon>
        <taxon>Duplornaviricota</taxon>
        <taxon>Resentoviricetes</taxon>
        <taxon>Reovirales</taxon>
        <taxon>Spinareoviridae</taxon>
        <taxon>Oryzavirus</taxon>
        <taxon>Oryzavirus oryzae</taxon>
    </lineage>
</organism>
<accession>F4YTT5</accession>
<reference evidence="1" key="1">
    <citation type="submission" date="2010-04" db="EMBL/GenBank/DDBJ databases">
        <title>Phylogenetic evidence for origin and evolution of rice rigged stunt virus.</title>
        <authorList>
            <person name="Chen Q."/>
            <person name="Wu M.A."/>
            <person name="Wu Z.J."/>
            <person name="Xie L.H."/>
        </authorList>
    </citation>
    <scope>NUCLEOTIDE SEQUENCE</scope>
    <source>
        <strain evidence="1">CT</strain>
    </source>
</reference>
<evidence type="ECO:0000313" key="1">
    <source>
        <dbReference type="EMBL" id="AEC32890.1"/>
    </source>
</evidence>